<evidence type="ECO:0000256" key="2">
    <source>
        <dbReference type="ARBA" id="ARBA00022832"/>
    </source>
</evidence>
<dbReference type="InterPro" id="IPR042099">
    <property type="entry name" value="ANL_N_sf"/>
</dbReference>
<proteinExistence type="predicted"/>
<name>A0A7L8AGA8_9FLAO</name>
<gene>
    <name evidence="5" type="ORF">H9I45_01000</name>
</gene>
<reference evidence="5 6" key="1">
    <citation type="journal article" date="2016" name="Int. J. Syst. Evol. Microbiol.">
        <title>Polaribacter haliotis sp. nov., isolated from the gut of abalone Haliotis discus hannai.</title>
        <authorList>
            <person name="Kim Y.O."/>
            <person name="Park I.S."/>
            <person name="Park S."/>
            <person name="Nam B.H."/>
            <person name="Park J.M."/>
            <person name="Kim D.G."/>
            <person name="Yoon J.H."/>
        </authorList>
    </citation>
    <scope>NUCLEOTIDE SEQUENCE [LARGE SCALE GENOMIC DNA]</scope>
    <source>
        <strain evidence="5 6">KCTC 52418</strain>
    </source>
</reference>
<organism evidence="5 6">
    <name type="scientific">Polaribacter haliotis</name>
    <dbReference type="NCBI Taxonomy" id="1888915"/>
    <lineage>
        <taxon>Bacteria</taxon>
        <taxon>Pseudomonadati</taxon>
        <taxon>Bacteroidota</taxon>
        <taxon>Flavobacteriia</taxon>
        <taxon>Flavobacteriales</taxon>
        <taxon>Flavobacteriaceae</taxon>
    </lineage>
</organism>
<evidence type="ECO:0000256" key="1">
    <source>
        <dbReference type="ARBA" id="ARBA00022598"/>
    </source>
</evidence>
<dbReference type="InterPro" id="IPR020845">
    <property type="entry name" value="AMP-binding_CS"/>
</dbReference>
<evidence type="ECO:0000313" key="6">
    <source>
        <dbReference type="Proteomes" id="UP000516764"/>
    </source>
</evidence>
<dbReference type="EMBL" id="CP061813">
    <property type="protein sequence ID" value="QOD61048.1"/>
    <property type="molecule type" value="Genomic_DNA"/>
</dbReference>
<sequence>MGITISRLFDFPYYQKENNPLEKCFNYKESALWKSISTKEYINLANKVSSSLISLGVQPNDKIAVITENNNPNWHILDIGILQTGAQNVPLYATLSEKDYAYILDHSDATYCFVSNDYLYKKVKSILPKTKLKGIFSLEESTKNYSWNSFLELGEKENYQKEIEERKQNIKPNNLATIIYTSGTTGTPKGVMLSHENIVFTVFATVKAFDLNNVNNRILSYLPVCHIYERTASYLNLYLGNEVYFAESIEKIGDNIREVKPGYLAVVPRLLEKIFDKIVDKGSELKGIKKQLFFWALELGEKYEPYYKNGAWYHFKLKIANKLIFSKWRQALGGELKFMISGSAPLQDRLIRVFTAAEIPVYEGYGMTESSPAGTVNDVRNNGLKIGSVGKPLEGVEIKTAIDGEILMKGKNVMLGYYKNEEMTNKTIVNGYLHTGDIGSIDKNGFLTITDRKKEIFKTSGGKYIAPSALESEFKKSRFIEQIMVIGEGEKMPAAIIQIHFDFVYEWAKRKNHTIKNITSNKKLIKRIQKEIDFYNKKFGKWEQIKKFEITPDEWTIEDGHLTPTMKMKRKVIKEKYKNLHKKIYNS</sequence>
<dbReference type="Gene3D" id="3.40.50.12780">
    <property type="entry name" value="N-terminal domain of ligase-like"/>
    <property type="match status" value="2"/>
</dbReference>
<dbReference type="InterPro" id="IPR000873">
    <property type="entry name" value="AMP-dep_synth/lig_dom"/>
</dbReference>
<keyword evidence="6" id="KW-1185">Reference proteome</keyword>
<dbReference type="Pfam" id="PF23562">
    <property type="entry name" value="AMP-binding_C_3"/>
    <property type="match status" value="1"/>
</dbReference>
<dbReference type="GO" id="GO:0004467">
    <property type="term" value="F:long-chain fatty acid-CoA ligase activity"/>
    <property type="evidence" value="ECO:0007669"/>
    <property type="project" value="TreeGrafter"/>
</dbReference>
<dbReference type="GO" id="GO:0016020">
    <property type="term" value="C:membrane"/>
    <property type="evidence" value="ECO:0007669"/>
    <property type="project" value="TreeGrafter"/>
</dbReference>
<protein>
    <submittedName>
        <fullName evidence="5">Long-chain fatty acid--CoA ligase</fullName>
    </submittedName>
</protein>
<dbReference type="AlphaFoldDB" id="A0A7L8AGA8"/>
<keyword evidence="1 5" id="KW-0436">Ligase</keyword>
<dbReference type="RefSeq" id="WP_088355031.1">
    <property type="nucleotide sequence ID" value="NZ_CP061813.1"/>
</dbReference>
<dbReference type="OrthoDB" id="9803968at2"/>
<accession>A0A7L8AGA8</accession>
<evidence type="ECO:0000259" key="4">
    <source>
        <dbReference type="Pfam" id="PF00501"/>
    </source>
</evidence>
<dbReference type="PROSITE" id="PS00455">
    <property type="entry name" value="AMP_BINDING"/>
    <property type="match status" value="1"/>
</dbReference>
<feature type="domain" description="AMP-dependent synthetase/ligase" evidence="4">
    <location>
        <begin position="31"/>
        <end position="418"/>
    </location>
</feature>
<dbReference type="KEGG" id="phal:H9I45_01000"/>
<evidence type="ECO:0000256" key="3">
    <source>
        <dbReference type="ARBA" id="ARBA00023098"/>
    </source>
</evidence>
<dbReference type="Pfam" id="PF00501">
    <property type="entry name" value="AMP-binding"/>
    <property type="match status" value="1"/>
</dbReference>
<dbReference type="SUPFAM" id="SSF56801">
    <property type="entry name" value="Acetyl-CoA synthetase-like"/>
    <property type="match status" value="1"/>
</dbReference>
<dbReference type="CDD" id="cd05907">
    <property type="entry name" value="VL_LC_FACS_like"/>
    <property type="match status" value="1"/>
</dbReference>
<keyword evidence="2" id="KW-0276">Fatty acid metabolism</keyword>
<keyword evidence="3" id="KW-0443">Lipid metabolism</keyword>
<evidence type="ECO:0000313" key="5">
    <source>
        <dbReference type="EMBL" id="QOD61048.1"/>
    </source>
</evidence>
<dbReference type="Proteomes" id="UP000516764">
    <property type="component" value="Chromosome"/>
</dbReference>
<dbReference type="PANTHER" id="PTHR43272">
    <property type="entry name" value="LONG-CHAIN-FATTY-ACID--COA LIGASE"/>
    <property type="match status" value="1"/>
</dbReference>
<dbReference type="PANTHER" id="PTHR43272:SF32">
    <property type="entry name" value="AMP-DEPENDENT SYNTHETASE_LIGASE DOMAIN-CONTAINING PROTEIN"/>
    <property type="match status" value="1"/>
</dbReference>